<feature type="transmembrane region" description="Helical" evidence="1">
    <location>
        <begin position="25"/>
        <end position="47"/>
    </location>
</feature>
<gene>
    <name evidence="2" type="ORF">ERS852560_02891</name>
</gene>
<protein>
    <submittedName>
        <fullName evidence="2">Uncharacterized protein</fullName>
    </submittedName>
</protein>
<dbReference type="AlphaFoldDB" id="A0A174WGS2"/>
<accession>A0A174WGS2</accession>
<proteinExistence type="predicted"/>
<reference evidence="2 3" key="1">
    <citation type="submission" date="2015-09" db="EMBL/GenBank/DDBJ databases">
        <authorList>
            <consortium name="Pathogen Informatics"/>
        </authorList>
    </citation>
    <scope>NUCLEOTIDE SEQUENCE [LARGE SCALE GENOMIC DNA]</scope>
    <source>
        <strain evidence="2 3">2789STDY5834948</strain>
    </source>
</reference>
<organism evidence="2 3">
    <name type="scientific">Parabacteroides distasonis</name>
    <dbReference type="NCBI Taxonomy" id="823"/>
    <lineage>
        <taxon>Bacteria</taxon>
        <taxon>Pseudomonadati</taxon>
        <taxon>Bacteroidota</taxon>
        <taxon>Bacteroidia</taxon>
        <taxon>Bacteroidales</taxon>
        <taxon>Tannerellaceae</taxon>
        <taxon>Parabacteroides</taxon>
    </lineage>
</organism>
<dbReference type="Proteomes" id="UP000095332">
    <property type="component" value="Unassembled WGS sequence"/>
</dbReference>
<keyword evidence="1" id="KW-0472">Membrane</keyword>
<keyword evidence="1" id="KW-0812">Transmembrane</keyword>
<evidence type="ECO:0000313" key="3">
    <source>
        <dbReference type="Proteomes" id="UP000095332"/>
    </source>
</evidence>
<name>A0A174WGS2_PARDI</name>
<dbReference type="EMBL" id="CZBM01000012">
    <property type="protein sequence ID" value="CUQ43698.1"/>
    <property type="molecule type" value="Genomic_DNA"/>
</dbReference>
<sequence length="219" mass="25624">MEFSVFFVTLQKRQIMNTSFWESNLFQTLVLIVTIGATIGIALWQFYAHKRKELRNAVSILLLQINDIEKNIEYILSEGLINGCIQEVPIHYSTIIFEENQWNKYAHSVVGHISQEAFEKIDTFFKVAQRIREQQIYIKQKIQLSTENKAYYYYSAVYNQIVITGQPLQNIQSIVDRFNESIVPSYIQKELALGLEKTLKQYHKLSDGIAYTELVKLKQ</sequence>
<keyword evidence="1" id="KW-1133">Transmembrane helix</keyword>
<evidence type="ECO:0000256" key="1">
    <source>
        <dbReference type="SAM" id="Phobius"/>
    </source>
</evidence>
<evidence type="ECO:0000313" key="2">
    <source>
        <dbReference type="EMBL" id="CUQ43698.1"/>
    </source>
</evidence>